<dbReference type="Proteomes" id="UP000002457">
    <property type="component" value="Chromosome"/>
</dbReference>
<accession>B8GGF5</accession>
<dbReference type="EMBL" id="CP001338">
    <property type="protein sequence ID" value="ACL16210.1"/>
    <property type="molecule type" value="Genomic_DNA"/>
</dbReference>
<feature type="transmembrane region" description="Helical" evidence="7">
    <location>
        <begin position="20"/>
        <end position="45"/>
    </location>
</feature>
<dbReference type="GO" id="GO:0042910">
    <property type="term" value="F:xenobiotic transmembrane transporter activity"/>
    <property type="evidence" value="ECO:0007669"/>
    <property type="project" value="InterPro"/>
</dbReference>
<dbReference type="InterPro" id="IPR052031">
    <property type="entry name" value="Membrane_Transporter-Flippase"/>
</dbReference>
<comment type="subcellular location">
    <subcellularLocation>
        <location evidence="1">Cell membrane</location>
        <topology evidence="1">Multi-pass membrane protein</topology>
    </subcellularLocation>
</comment>
<evidence type="ECO:0000256" key="4">
    <source>
        <dbReference type="ARBA" id="ARBA00022692"/>
    </source>
</evidence>
<dbReference type="eggNOG" id="arCOG01731">
    <property type="taxonomic scope" value="Archaea"/>
</dbReference>
<name>B8GGF5_METPE</name>
<evidence type="ECO:0000256" key="5">
    <source>
        <dbReference type="ARBA" id="ARBA00022989"/>
    </source>
</evidence>
<keyword evidence="5 7" id="KW-1133">Transmembrane helix</keyword>
<dbReference type="STRING" id="521011.Mpal_0849"/>
<dbReference type="Pfam" id="PF01554">
    <property type="entry name" value="MatE"/>
    <property type="match status" value="1"/>
</dbReference>
<evidence type="ECO:0000256" key="3">
    <source>
        <dbReference type="ARBA" id="ARBA00022475"/>
    </source>
</evidence>
<dbReference type="PANTHER" id="PTHR43549:SF2">
    <property type="entry name" value="MULTIDRUG RESISTANCE PROTEIN NORM-RELATED"/>
    <property type="match status" value="1"/>
</dbReference>
<organism evidence="8 9">
    <name type="scientific">Methanosphaerula palustris (strain ATCC BAA-1556 / DSM 19958 / E1-9c)</name>
    <dbReference type="NCBI Taxonomy" id="521011"/>
    <lineage>
        <taxon>Archaea</taxon>
        <taxon>Methanobacteriati</taxon>
        <taxon>Methanobacteriota</taxon>
        <taxon>Stenosarchaea group</taxon>
        <taxon>Methanomicrobia</taxon>
        <taxon>Methanomicrobiales</taxon>
        <taxon>Methanoregulaceae</taxon>
        <taxon>Methanosphaerula</taxon>
    </lineage>
</organism>
<feature type="transmembrane region" description="Helical" evidence="7">
    <location>
        <begin position="91"/>
        <end position="111"/>
    </location>
</feature>
<keyword evidence="3" id="KW-1003">Cell membrane</keyword>
<dbReference type="KEGG" id="mpl:Mpal_0849"/>
<evidence type="ECO:0000256" key="1">
    <source>
        <dbReference type="ARBA" id="ARBA00004651"/>
    </source>
</evidence>
<gene>
    <name evidence="8" type="ordered locus">Mpal_0849</name>
</gene>
<keyword evidence="9" id="KW-1185">Reference proteome</keyword>
<reference evidence="8 9" key="1">
    <citation type="journal article" date="2015" name="Genome Announc.">
        <title>Complete Genome Sequence of Methanosphaerula palustris E1-9CT, a Hydrogenotrophic Methanogen Isolated from a Minerotrophic Fen Peatland.</title>
        <authorList>
            <person name="Cadillo-Quiroz H."/>
            <person name="Browne P."/>
            <person name="Kyrpides N."/>
            <person name="Woyke T."/>
            <person name="Goodwin L."/>
            <person name="Detter C."/>
            <person name="Yavitt J.B."/>
            <person name="Zinder S.H."/>
        </authorList>
    </citation>
    <scope>NUCLEOTIDE SEQUENCE [LARGE SCALE GENOMIC DNA]</scope>
    <source>
        <strain evidence="9">ATCC BAA-1556 / DSM 19958 / E1-9c</strain>
    </source>
</reference>
<feature type="transmembrane region" description="Helical" evidence="7">
    <location>
        <begin position="57"/>
        <end position="76"/>
    </location>
</feature>
<evidence type="ECO:0000256" key="7">
    <source>
        <dbReference type="SAM" id="Phobius"/>
    </source>
</evidence>
<dbReference type="AlphaFoldDB" id="B8GGF5"/>
<evidence type="ECO:0000256" key="6">
    <source>
        <dbReference type="ARBA" id="ARBA00023136"/>
    </source>
</evidence>
<dbReference type="PANTHER" id="PTHR43549">
    <property type="entry name" value="MULTIDRUG RESISTANCE PROTEIN YPNP-RELATED"/>
    <property type="match status" value="1"/>
</dbReference>
<feature type="transmembrane region" description="Helical" evidence="7">
    <location>
        <begin position="131"/>
        <end position="153"/>
    </location>
</feature>
<evidence type="ECO:0000313" key="8">
    <source>
        <dbReference type="EMBL" id="ACL16210.1"/>
    </source>
</evidence>
<dbReference type="OrthoDB" id="214119at2157"/>
<protein>
    <submittedName>
        <fullName evidence="8">Multi antimicrobial extrusion protein MatE</fullName>
    </submittedName>
</protein>
<dbReference type="GO" id="GO:0015297">
    <property type="term" value="F:antiporter activity"/>
    <property type="evidence" value="ECO:0007669"/>
    <property type="project" value="InterPro"/>
</dbReference>
<keyword evidence="6 7" id="KW-0472">Membrane</keyword>
<evidence type="ECO:0000313" key="9">
    <source>
        <dbReference type="Proteomes" id="UP000002457"/>
    </source>
</evidence>
<evidence type="ECO:0000256" key="2">
    <source>
        <dbReference type="ARBA" id="ARBA00022448"/>
    </source>
</evidence>
<keyword evidence="4 7" id="KW-0812">Transmembrane</keyword>
<sequence length="190" mass="20878">MLMRVAGSDAVEVYTAGERLIMFAIIPLIGIEMAVVSVAGAAYGGRHYDKLRVIHHFSILLGLVIALCTSIITWLFSSQIASIFTYSVETAYLAPSIAAFLVVMCFFYPFLPPGMMSSSIFQGVGKGMTSFAITVLRELVFVIIFAWIFGFVLGFGELGIWWGITAGDILGCVVAYVWARTYFQRLRANT</sequence>
<dbReference type="GO" id="GO:0005886">
    <property type="term" value="C:plasma membrane"/>
    <property type="evidence" value="ECO:0007669"/>
    <property type="project" value="UniProtKB-SubCell"/>
</dbReference>
<proteinExistence type="predicted"/>
<dbReference type="HOGENOM" id="CLU_1425105_0_0_2"/>
<dbReference type="InterPro" id="IPR002528">
    <property type="entry name" value="MATE_fam"/>
</dbReference>
<keyword evidence="2" id="KW-0813">Transport</keyword>
<feature type="transmembrane region" description="Helical" evidence="7">
    <location>
        <begin position="159"/>
        <end position="179"/>
    </location>
</feature>